<dbReference type="SUPFAM" id="SSF81383">
    <property type="entry name" value="F-box domain"/>
    <property type="match status" value="1"/>
</dbReference>
<reference evidence="1" key="1">
    <citation type="submission" date="2021-02" db="EMBL/GenBank/DDBJ databases">
        <authorList>
            <person name="Nowell W R."/>
        </authorList>
    </citation>
    <scope>NUCLEOTIDE SEQUENCE</scope>
</reference>
<evidence type="ECO:0008006" key="3">
    <source>
        <dbReference type="Google" id="ProtNLM"/>
    </source>
</evidence>
<protein>
    <recommendedName>
        <fullName evidence="3">F-box domain-containing protein</fullName>
    </recommendedName>
</protein>
<evidence type="ECO:0000313" key="2">
    <source>
        <dbReference type="Proteomes" id="UP000681967"/>
    </source>
</evidence>
<dbReference type="EMBL" id="CAJOBH010109462">
    <property type="protein sequence ID" value="CAF4654157.1"/>
    <property type="molecule type" value="Genomic_DNA"/>
</dbReference>
<gene>
    <name evidence="1" type="ORF">BYL167_LOCUS42305</name>
</gene>
<feature type="non-terminal residue" evidence="1">
    <location>
        <position position="115"/>
    </location>
</feature>
<comment type="caution">
    <text evidence="1">The sequence shown here is derived from an EMBL/GenBank/DDBJ whole genome shotgun (WGS) entry which is preliminary data.</text>
</comment>
<name>A0A8S3A5J1_9BILA</name>
<dbReference type="Proteomes" id="UP000681967">
    <property type="component" value="Unassembled WGS sequence"/>
</dbReference>
<evidence type="ECO:0000313" key="1">
    <source>
        <dbReference type="EMBL" id="CAF4654157.1"/>
    </source>
</evidence>
<sequence length="115" mass="13535">MSDGSVSTMEMLPNELILNICMHFTVRELYRAFYGLNRRFNSIADNISDLHLTITSNEGHEPVWLAFSRVIKFKIENVKQIDLYRFSNIRSLTWIRPSAVHLQKLCSFAYFPYLE</sequence>
<dbReference type="AlphaFoldDB" id="A0A8S3A5J1"/>
<accession>A0A8S3A5J1</accession>
<dbReference type="InterPro" id="IPR036047">
    <property type="entry name" value="F-box-like_dom_sf"/>
</dbReference>
<proteinExistence type="predicted"/>
<organism evidence="1 2">
    <name type="scientific">Rotaria magnacalcarata</name>
    <dbReference type="NCBI Taxonomy" id="392030"/>
    <lineage>
        <taxon>Eukaryota</taxon>
        <taxon>Metazoa</taxon>
        <taxon>Spiralia</taxon>
        <taxon>Gnathifera</taxon>
        <taxon>Rotifera</taxon>
        <taxon>Eurotatoria</taxon>
        <taxon>Bdelloidea</taxon>
        <taxon>Philodinida</taxon>
        <taxon>Philodinidae</taxon>
        <taxon>Rotaria</taxon>
    </lineage>
</organism>